<dbReference type="SUPFAM" id="SSF55846">
    <property type="entry name" value="N-acetylmuramoyl-L-alanine amidase-like"/>
    <property type="match status" value="1"/>
</dbReference>
<dbReference type="SMART" id="SM00701">
    <property type="entry name" value="PGRP"/>
    <property type="match status" value="1"/>
</dbReference>
<dbReference type="CDD" id="cd06583">
    <property type="entry name" value="PGRP"/>
    <property type="match status" value="1"/>
</dbReference>
<dbReference type="PANTHER" id="PTHR11022:SF69">
    <property type="entry name" value="PEPTIDOGLYCAN RECOGNITION PROTEIN 6"/>
    <property type="match status" value="1"/>
</dbReference>
<dbReference type="GO" id="GO:0002376">
    <property type="term" value="P:immune system process"/>
    <property type="evidence" value="ECO:0007669"/>
    <property type="project" value="UniProtKB-KW"/>
</dbReference>
<keyword evidence="6" id="KW-1185">Reference proteome</keyword>
<dbReference type="GO" id="GO:0008745">
    <property type="term" value="F:N-acetylmuramoyl-L-alanine amidase activity"/>
    <property type="evidence" value="ECO:0007669"/>
    <property type="project" value="InterPro"/>
</dbReference>
<evidence type="ECO:0000256" key="1">
    <source>
        <dbReference type="ARBA" id="ARBA00007553"/>
    </source>
</evidence>
<protein>
    <submittedName>
        <fullName evidence="5">N-acetylmuramoyl-L-alanine amidase-like</fullName>
    </submittedName>
</protein>
<gene>
    <name evidence="5" type="primary">pglyrp6</name>
</gene>
<dbReference type="AlphaFoldDB" id="A0A672GLL6"/>
<dbReference type="Ensembl" id="ENSSFAT00005012798.1">
    <property type="protein sequence ID" value="ENSSFAP00005012259.1"/>
    <property type="gene ID" value="ENSSFAG00005006805.1"/>
</dbReference>
<dbReference type="Gene3D" id="3.40.80.10">
    <property type="entry name" value="Peptidoglycan recognition protein-like"/>
    <property type="match status" value="1"/>
</dbReference>
<dbReference type="OMA" id="MDCPPII"/>
<dbReference type="PANTHER" id="PTHR11022">
    <property type="entry name" value="PEPTIDOGLYCAN RECOGNITION PROTEIN"/>
    <property type="match status" value="1"/>
</dbReference>
<evidence type="ECO:0000259" key="4">
    <source>
        <dbReference type="SMART" id="SM00701"/>
    </source>
</evidence>
<comment type="similarity">
    <text evidence="1">Belongs to the N-acetylmuramoyl-L-alanine amidase 2 family.</text>
</comment>
<dbReference type="InterPro" id="IPR006619">
    <property type="entry name" value="PGRP_domain_met/bac"/>
</dbReference>
<reference evidence="5" key="3">
    <citation type="submission" date="2025-09" db="UniProtKB">
        <authorList>
            <consortium name="Ensembl"/>
        </authorList>
    </citation>
    <scope>IDENTIFICATION</scope>
</reference>
<feature type="domain" description="N-acetylmuramoyl-L-alanine amidase" evidence="3">
    <location>
        <begin position="354"/>
        <end position="493"/>
    </location>
</feature>
<evidence type="ECO:0000313" key="6">
    <source>
        <dbReference type="Proteomes" id="UP000472267"/>
    </source>
</evidence>
<dbReference type="Pfam" id="PF01510">
    <property type="entry name" value="Amidase_2"/>
    <property type="match status" value="1"/>
</dbReference>
<dbReference type="InterPro" id="IPR036505">
    <property type="entry name" value="Amidase/PGRP_sf"/>
</dbReference>
<keyword evidence="2" id="KW-0391">Immunity</keyword>
<dbReference type="SMART" id="SM00644">
    <property type="entry name" value="Ami_2"/>
    <property type="match status" value="1"/>
</dbReference>
<accession>A0A672GLL6</accession>
<evidence type="ECO:0000313" key="5">
    <source>
        <dbReference type="Ensembl" id="ENSSFAP00005012259.1"/>
    </source>
</evidence>
<reference evidence="5" key="2">
    <citation type="submission" date="2025-08" db="UniProtKB">
        <authorList>
            <consortium name="Ensembl"/>
        </authorList>
    </citation>
    <scope>IDENTIFICATION</scope>
</reference>
<dbReference type="FunFam" id="3.40.80.10:FF:000001">
    <property type="entry name" value="Peptidoglycan recognition protein 1"/>
    <property type="match status" value="1"/>
</dbReference>
<sequence length="512" mass="55176">MDSRLIKHSLRPAVMQPLNAYKGLRLDSASTFGGCRSFRMDGGCWKLAVALMLLLLGAAHAEGQLSWRMEDFIRAVQQVEDAGGASQPGAVLRTLRRAAGLGDAVVQHFLGNAESRAPGLTSDLSDYVRTAVHHRVTEAAREEGVVLTPDGSTVALAPLLLGLEAGFRARTPGRTRGLLQLTLAKDLGVALSAASSASTPLASDGCWDNRTAPRVFTLSHPGAPLTAAQVNGAMDGVVLGTRVSGGSAGSARLSSLLTEYYCHRLDGTGMDGAPRFISRRRRENFKALAPPPVLTRLAVKAEELRRRLGGRSAMEAAEKRRLAAAVKEGMKEFVHVFMNCPPIVSRCSWGAAPYRGTPTQLSLPLSYLFIHHTASPSQPCLSFEQCAANMRSMQRFHQEDNGWDDIGYSFVAGSDGNIYEGRGWNWQGAHTSGYNSVGYGVSFIGDYTSRLPTQSAMALVRDQLAACAVAAGRLKSSYMLRGHRQMGSTTCPGDAFYQEIRRWDHFGVNGYG</sequence>
<dbReference type="InParanoid" id="A0A672GLL6"/>
<dbReference type="GO" id="GO:0008270">
    <property type="term" value="F:zinc ion binding"/>
    <property type="evidence" value="ECO:0007669"/>
    <property type="project" value="InterPro"/>
</dbReference>
<evidence type="ECO:0000256" key="2">
    <source>
        <dbReference type="ARBA" id="ARBA00022859"/>
    </source>
</evidence>
<feature type="domain" description="Peptidoglycan recognition protein family" evidence="4">
    <location>
        <begin position="341"/>
        <end position="487"/>
    </location>
</feature>
<name>A0A672GLL6_SALFA</name>
<dbReference type="Proteomes" id="UP000472267">
    <property type="component" value="Chromosome 4"/>
</dbReference>
<dbReference type="InterPro" id="IPR015510">
    <property type="entry name" value="PGRP"/>
</dbReference>
<reference evidence="5" key="1">
    <citation type="submission" date="2019-06" db="EMBL/GenBank/DDBJ databases">
        <authorList>
            <consortium name="Wellcome Sanger Institute Data Sharing"/>
        </authorList>
    </citation>
    <scope>NUCLEOTIDE SEQUENCE [LARGE SCALE GENOMIC DNA]</scope>
</reference>
<proteinExistence type="inferred from homology"/>
<organism evidence="5 6">
    <name type="scientific">Salarias fasciatus</name>
    <name type="common">Jewelled blenny</name>
    <name type="synonym">Blennius fasciatus</name>
    <dbReference type="NCBI Taxonomy" id="181472"/>
    <lineage>
        <taxon>Eukaryota</taxon>
        <taxon>Metazoa</taxon>
        <taxon>Chordata</taxon>
        <taxon>Craniata</taxon>
        <taxon>Vertebrata</taxon>
        <taxon>Euteleostomi</taxon>
        <taxon>Actinopterygii</taxon>
        <taxon>Neopterygii</taxon>
        <taxon>Teleostei</taxon>
        <taxon>Neoteleostei</taxon>
        <taxon>Acanthomorphata</taxon>
        <taxon>Ovalentaria</taxon>
        <taxon>Blenniimorphae</taxon>
        <taxon>Blenniiformes</taxon>
        <taxon>Blennioidei</taxon>
        <taxon>Blenniidae</taxon>
        <taxon>Salariinae</taxon>
        <taxon>Salarias</taxon>
    </lineage>
</organism>
<dbReference type="FunCoup" id="A0A672GLL6">
    <property type="interactions" value="879"/>
</dbReference>
<dbReference type="GO" id="GO:0009253">
    <property type="term" value="P:peptidoglycan catabolic process"/>
    <property type="evidence" value="ECO:0007669"/>
    <property type="project" value="InterPro"/>
</dbReference>
<evidence type="ECO:0000259" key="3">
    <source>
        <dbReference type="SMART" id="SM00644"/>
    </source>
</evidence>
<dbReference type="InterPro" id="IPR002502">
    <property type="entry name" value="Amidase_domain"/>
</dbReference>